<keyword evidence="4 6" id="KW-1133">Transmembrane helix</keyword>
<evidence type="ECO:0000256" key="6">
    <source>
        <dbReference type="SAM" id="Phobius"/>
    </source>
</evidence>
<accession>A0A1D7ZZJ3</accession>
<feature type="transmembrane region" description="Helical" evidence="6">
    <location>
        <begin position="385"/>
        <end position="406"/>
    </location>
</feature>
<dbReference type="PANTHER" id="PTHR42770:SF4">
    <property type="entry name" value="ARGININE_ORNITHINE ANTIPORTER-RELATED"/>
    <property type="match status" value="1"/>
</dbReference>
<evidence type="ECO:0000256" key="1">
    <source>
        <dbReference type="ARBA" id="ARBA00004651"/>
    </source>
</evidence>
<evidence type="ECO:0000313" key="8">
    <source>
        <dbReference type="Proteomes" id="UP000094714"/>
    </source>
</evidence>
<comment type="subcellular location">
    <subcellularLocation>
        <location evidence="1">Cell membrane</location>
        <topology evidence="1">Multi-pass membrane protein</topology>
    </subcellularLocation>
</comment>
<feature type="transmembrane region" description="Helical" evidence="6">
    <location>
        <begin position="351"/>
        <end position="373"/>
    </location>
</feature>
<evidence type="ECO:0000256" key="3">
    <source>
        <dbReference type="ARBA" id="ARBA00022692"/>
    </source>
</evidence>
<dbReference type="InterPro" id="IPR050367">
    <property type="entry name" value="APC_superfamily"/>
</dbReference>
<dbReference type="GO" id="GO:0005886">
    <property type="term" value="C:plasma membrane"/>
    <property type="evidence" value="ECO:0007669"/>
    <property type="project" value="UniProtKB-SubCell"/>
</dbReference>
<dbReference type="GO" id="GO:0022857">
    <property type="term" value="F:transmembrane transporter activity"/>
    <property type="evidence" value="ECO:0007669"/>
    <property type="project" value="InterPro"/>
</dbReference>
<feature type="transmembrane region" description="Helical" evidence="6">
    <location>
        <begin position="112"/>
        <end position="131"/>
    </location>
</feature>
<feature type="transmembrane region" description="Helical" evidence="6">
    <location>
        <begin position="466"/>
        <end position="487"/>
    </location>
</feature>
<feature type="transmembrane region" description="Helical" evidence="6">
    <location>
        <begin position="221"/>
        <end position="239"/>
    </location>
</feature>
<evidence type="ECO:0000256" key="5">
    <source>
        <dbReference type="ARBA" id="ARBA00023136"/>
    </source>
</evidence>
<dbReference type="AlphaFoldDB" id="A0A1D7ZZJ3"/>
<evidence type="ECO:0000256" key="2">
    <source>
        <dbReference type="ARBA" id="ARBA00022475"/>
    </source>
</evidence>
<dbReference type="Pfam" id="PF13520">
    <property type="entry name" value="AA_permease_2"/>
    <property type="match status" value="1"/>
</dbReference>
<proteinExistence type="predicted"/>
<protein>
    <submittedName>
        <fullName evidence="7">APC family amino acid-polyamine-organocation transporter</fullName>
    </submittedName>
</protein>
<feature type="transmembrane region" description="Helical" evidence="6">
    <location>
        <begin position="413"/>
        <end position="432"/>
    </location>
</feature>
<feature type="transmembrane region" description="Helical" evidence="6">
    <location>
        <begin position="251"/>
        <end position="275"/>
    </location>
</feature>
<keyword evidence="2" id="KW-1003">Cell membrane</keyword>
<name>A0A1D7ZZJ3_LIMFE</name>
<sequence length="493" mass="52604">MMKKVKTNMSKEIKNKVGLGGLVALIIGGTIGSGIFALPATMTANANPLGILIGWAIVAVGMFALTSVYRNLTLQQPEIDDGIYGWSKALFGHLGGFIANYGHGIGDAVGNASYLTVIFSAFGGFTLFRFFGDGTTWPAVVAASVLLWLITFLVAQGVKDSTVVNNVTTVIKIIPLAAFIILALLNFHAPTFWASFASTRVFDAGSHHWHQVSIFAQSKSVLLSAMWTLIGLESATIYATRAKRLSDVAKATTLGSLAIILLLVGTSVLSLGLLAPSQISQLHTPSMAGLMAQMVGNWGSTLINACLIVSVTGALLAWITLCSEEIRLTGRSGSATKWLNRLNNHEAPQNALLVTSGLTQALMIVAGCSNAGYLVLLKFATSLSIVPYLFVSLYAVKSVLAGTGFAQRSRAERVRSGIAALLALAFTVFMLYGAGLQYLLLSAIVWETGFWFFYQGKKEQQRPFTIVEKITWLAITLMALAGIYGLVSGTINF</sequence>
<feature type="transmembrane region" description="Helical" evidence="6">
    <location>
        <begin position="295"/>
        <end position="321"/>
    </location>
</feature>
<gene>
    <name evidence="7" type="ORF">LACFE_CDS1799</name>
</gene>
<reference evidence="7 8" key="1">
    <citation type="submission" date="2016-09" db="EMBL/GenBank/DDBJ databases">
        <title>Genome Sequence of the Lactobacillus fermentum strain NCC2970 (CNCM I-5068).</title>
        <authorList>
            <person name="Barretto C."/>
            <person name="Ngom-Bru C."/>
            <person name="Genevaz A."/>
            <person name="Fournier C."/>
            <person name="Moine D."/>
            <person name="Kassam M."/>
            <person name="Iltis A."/>
            <person name="Sagory-Zalkind P."/>
            <person name="Faucherand G."/>
            <person name="Descombes P."/>
            <person name="Duboux S."/>
        </authorList>
    </citation>
    <scope>NUCLEOTIDE SEQUENCE [LARGE SCALE GENOMIC DNA]</scope>
    <source>
        <strain evidence="7 8">NCC2970</strain>
    </source>
</reference>
<dbReference type="PANTHER" id="PTHR42770">
    <property type="entry name" value="AMINO ACID TRANSPORTER-RELATED"/>
    <property type="match status" value="1"/>
</dbReference>
<feature type="transmembrane region" description="Helical" evidence="6">
    <location>
        <begin position="170"/>
        <end position="189"/>
    </location>
</feature>
<evidence type="ECO:0000256" key="4">
    <source>
        <dbReference type="ARBA" id="ARBA00022989"/>
    </source>
</evidence>
<dbReference type="EMBL" id="CP017151">
    <property type="protein sequence ID" value="AOR75242.1"/>
    <property type="molecule type" value="Genomic_DNA"/>
</dbReference>
<dbReference type="Proteomes" id="UP000094714">
    <property type="component" value="Chromosome"/>
</dbReference>
<dbReference type="InterPro" id="IPR002293">
    <property type="entry name" value="AA/rel_permease1"/>
</dbReference>
<dbReference type="PATRIC" id="fig|1613.112.peg.1884"/>
<dbReference type="Gene3D" id="1.20.1740.10">
    <property type="entry name" value="Amino acid/polyamine transporter I"/>
    <property type="match status" value="1"/>
</dbReference>
<feature type="transmembrane region" description="Helical" evidence="6">
    <location>
        <begin position="137"/>
        <end position="158"/>
    </location>
</feature>
<evidence type="ECO:0000313" key="7">
    <source>
        <dbReference type="EMBL" id="AOR75242.1"/>
    </source>
</evidence>
<keyword evidence="5 6" id="KW-0472">Membrane</keyword>
<feature type="transmembrane region" description="Helical" evidence="6">
    <location>
        <begin position="48"/>
        <end position="69"/>
    </location>
</feature>
<keyword evidence="3 6" id="KW-0812">Transmembrane</keyword>
<dbReference type="PIRSF" id="PIRSF006060">
    <property type="entry name" value="AA_transporter"/>
    <property type="match status" value="1"/>
</dbReference>
<organism evidence="7 8">
    <name type="scientific">Limosilactobacillus fermentum</name>
    <name type="common">Lactobacillus fermentum</name>
    <dbReference type="NCBI Taxonomy" id="1613"/>
    <lineage>
        <taxon>Bacteria</taxon>
        <taxon>Bacillati</taxon>
        <taxon>Bacillota</taxon>
        <taxon>Bacilli</taxon>
        <taxon>Lactobacillales</taxon>
        <taxon>Lactobacillaceae</taxon>
        <taxon>Limosilactobacillus</taxon>
    </lineage>
</organism>